<evidence type="ECO:0000256" key="5">
    <source>
        <dbReference type="ARBA" id="ARBA00023136"/>
    </source>
</evidence>
<evidence type="ECO:0000256" key="7">
    <source>
        <dbReference type="ARBA" id="ARBA00023180"/>
    </source>
</evidence>
<feature type="domain" description="Ig-like" evidence="9">
    <location>
        <begin position="137"/>
        <end position="255"/>
    </location>
</feature>
<dbReference type="PANTHER" id="PTHR19433:SF127">
    <property type="entry name" value="NITR9"/>
    <property type="match status" value="1"/>
</dbReference>
<dbReference type="PANTHER" id="PTHR19433">
    <property type="entry name" value="T-CELL RECEPTOR ALPHA CHAIN V REGION-RELATED"/>
    <property type="match status" value="1"/>
</dbReference>
<comment type="subcellular location">
    <subcellularLocation>
        <location evidence="1">Cell membrane</location>
    </subcellularLocation>
</comment>
<proteinExistence type="predicted"/>
<dbReference type="InterPro" id="IPR013783">
    <property type="entry name" value="Ig-like_fold"/>
</dbReference>
<reference evidence="10" key="2">
    <citation type="submission" date="2025-09" db="UniProtKB">
        <authorList>
            <consortium name="Ensembl"/>
        </authorList>
    </citation>
    <scope>IDENTIFICATION</scope>
</reference>
<dbReference type="Gene3D" id="2.60.40.10">
    <property type="entry name" value="Immunoglobulins"/>
    <property type="match status" value="2"/>
</dbReference>
<evidence type="ECO:0000256" key="4">
    <source>
        <dbReference type="ARBA" id="ARBA00022859"/>
    </source>
</evidence>
<feature type="region of interest" description="Disordered" evidence="8">
    <location>
        <begin position="308"/>
        <end position="332"/>
    </location>
</feature>
<dbReference type="GO" id="GO:0005886">
    <property type="term" value="C:plasma membrane"/>
    <property type="evidence" value="ECO:0007669"/>
    <property type="project" value="UniProtKB-SubCell"/>
</dbReference>
<feature type="compositionally biased region" description="Basic and acidic residues" evidence="8">
    <location>
        <begin position="308"/>
        <end position="322"/>
    </location>
</feature>
<sequence length="332" mass="36770">RITIPNIYFNPSLLISAQTVHQVSSSVQQGSRFVSVKAGESVTVQCFYNPKSTSKINWYKLSFGQKPKPICTAYKYENGTFYNEFKDNPRFTLDTEEHLSNLRIANLQPSDSAIYFCITGHSYKIEFDGGTVIHVQESVLNIQALIDQQSETEIFQPGDSVTLNCTLQTGSCGGEHRVYWFRNSEEHYPGLIYTHGGSNHQCERKPGEQSNTCVFSLPLKNLTVSNAGTYYCAVASCGRILFGNGTNLNVKNSVYLLTGALVFTTFLSVSQASSVNKSVSSCTAGPTATGDLNGENLHYAALRTRRLTDKKSSRSTRQRNETSECVYSSVQM</sequence>
<evidence type="ECO:0000256" key="8">
    <source>
        <dbReference type="SAM" id="MobiDB-lite"/>
    </source>
</evidence>
<dbReference type="GO" id="GO:0009617">
    <property type="term" value="P:response to bacterium"/>
    <property type="evidence" value="ECO:0007669"/>
    <property type="project" value="TreeGrafter"/>
</dbReference>
<dbReference type="InterPro" id="IPR013106">
    <property type="entry name" value="Ig_V-set"/>
</dbReference>
<feature type="domain" description="Ig-like" evidence="9">
    <location>
        <begin position="11"/>
        <end position="128"/>
    </location>
</feature>
<dbReference type="InterPro" id="IPR052051">
    <property type="entry name" value="TCR_complex_component"/>
</dbReference>
<keyword evidence="7" id="KW-0325">Glycoprotein</keyword>
<keyword evidence="5" id="KW-0472">Membrane</keyword>
<keyword evidence="3" id="KW-0732">Signal</keyword>
<keyword evidence="2" id="KW-1003">Cell membrane</keyword>
<dbReference type="Ensembl" id="ENSPMET00000010759.1">
    <property type="protein sequence ID" value="ENSPMEP00000023210.1"/>
    <property type="gene ID" value="ENSPMEG00000004686.1"/>
</dbReference>
<reference evidence="10" key="1">
    <citation type="submission" date="2025-08" db="UniProtKB">
        <authorList>
            <consortium name="Ensembl"/>
        </authorList>
    </citation>
    <scope>IDENTIFICATION</scope>
</reference>
<dbReference type="GO" id="GO:0002376">
    <property type="term" value="P:immune system process"/>
    <property type="evidence" value="ECO:0007669"/>
    <property type="project" value="UniProtKB-KW"/>
</dbReference>
<evidence type="ECO:0000313" key="11">
    <source>
        <dbReference type="Proteomes" id="UP000261480"/>
    </source>
</evidence>
<dbReference type="Proteomes" id="UP000261480">
    <property type="component" value="Unplaced"/>
</dbReference>
<dbReference type="InterPro" id="IPR007110">
    <property type="entry name" value="Ig-like_dom"/>
</dbReference>
<dbReference type="Pfam" id="PF07686">
    <property type="entry name" value="V-set"/>
    <property type="match status" value="2"/>
</dbReference>
<keyword evidence="6" id="KW-1015">Disulfide bond</keyword>
<dbReference type="SUPFAM" id="SSF48726">
    <property type="entry name" value="Immunoglobulin"/>
    <property type="match status" value="2"/>
</dbReference>
<accession>A0A3B3Y7Z1</accession>
<name>A0A3B3Y7Z1_9TELE</name>
<dbReference type="InterPro" id="IPR036179">
    <property type="entry name" value="Ig-like_dom_sf"/>
</dbReference>
<dbReference type="SMART" id="SM00409">
    <property type="entry name" value="IG"/>
    <property type="match status" value="2"/>
</dbReference>
<evidence type="ECO:0000256" key="2">
    <source>
        <dbReference type="ARBA" id="ARBA00022475"/>
    </source>
</evidence>
<evidence type="ECO:0000256" key="6">
    <source>
        <dbReference type="ARBA" id="ARBA00023157"/>
    </source>
</evidence>
<dbReference type="PROSITE" id="PS50835">
    <property type="entry name" value="IG_LIKE"/>
    <property type="match status" value="2"/>
</dbReference>
<keyword evidence="11" id="KW-1185">Reference proteome</keyword>
<dbReference type="SMART" id="SM00406">
    <property type="entry name" value="IGv"/>
    <property type="match status" value="2"/>
</dbReference>
<dbReference type="AlphaFoldDB" id="A0A3B3Y7Z1"/>
<organism evidence="10 11">
    <name type="scientific">Poecilia mexicana</name>
    <dbReference type="NCBI Taxonomy" id="48701"/>
    <lineage>
        <taxon>Eukaryota</taxon>
        <taxon>Metazoa</taxon>
        <taxon>Chordata</taxon>
        <taxon>Craniata</taxon>
        <taxon>Vertebrata</taxon>
        <taxon>Euteleostomi</taxon>
        <taxon>Actinopterygii</taxon>
        <taxon>Neopterygii</taxon>
        <taxon>Teleostei</taxon>
        <taxon>Neoteleostei</taxon>
        <taxon>Acanthomorphata</taxon>
        <taxon>Ovalentaria</taxon>
        <taxon>Atherinomorphae</taxon>
        <taxon>Cyprinodontiformes</taxon>
        <taxon>Poeciliidae</taxon>
        <taxon>Poeciliinae</taxon>
        <taxon>Poecilia</taxon>
    </lineage>
</organism>
<dbReference type="STRING" id="48701.ENSPMEP00000023210"/>
<protein>
    <recommendedName>
        <fullName evidence="9">Ig-like domain-containing protein</fullName>
    </recommendedName>
</protein>
<dbReference type="CDD" id="cd00099">
    <property type="entry name" value="IgV"/>
    <property type="match status" value="1"/>
</dbReference>
<dbReference type="InterPro" id="IPR003599">
    <property type="entry name" value="Ig_sub"/>
</dbReference>
<evidence type="ECO:0000256" key="3">
    <source>
        <dbReference type="ARBA" id="ARBA00022729"/>
    </source>
</evidence>
<evidence type="ECO:0000256" key="1">
    <source>
        <dbReference type="ARBA" id="ARBA00004236"/>
    </source>
</evidence>
<evidence type="ECO:0000259" key="9">
    <source>
        <dbReference type="PROSITE" id="PS50835"/>
    </source>
</evidence>
<evidence type="ECO:0000313" key="10">
    <source>
        <dbReference type="Ensembl" id="ENSPMEP00000023210.1"/>
    </source>
</evidence>
<feature type="compositionally biased region" description="Polar residues" evidence="8">
    <location>
        <begin position="323"/>
        <end position="332"/>
    </location>
</feature>
<keyword evidence="4" id="KW-0391">Immunity</keyword>